<dbReference type="KEGG" id="dmt:DESME_03900"/>
<protein>
    <submittedName>
        <fullName evidence="4">Cobalamin biosynthesis protein CbiG</fullName>
    </submittedName>
</protein>
<dbReference type="GO" id="GO:0009236">
    <property type="term" value="P:cobalamin biosynthetic process"/>
    <property type="evidence" value="ECO:0007669"/>
    <property type="project" value="InterPro"/>
</dbReference>
<dbReference type="SUPFAM" id="SSF159664">
    <property type="entry name" value="CobE/GbiG C-terminal domain-like"/>
    <property type="match status" value="1"/>
</dbReference>
<accession>W0EB70</accession>
<dbReference type="AlphaFoldDB" id="W0EB70"/>
<dbReference type="Pfam" id="PF01890">
    <property type="entry name" value="CbiG_C"/>
    <property type="match status" value="1"/>
</dbReference>
<dbReference type="InterPro" id="IPR002750">
    <property type="entry name" value="CobE/GbiG_C"/>
</dbReference>
<organism evidence="4 5">
    <name type="scientific">Desulfitobacterium metallireducens DSM 15288</name>
    <dbReference type="NCBI Taxonomy" id="871968"/>
    <lineage>
        <taxon>Bacteria</taxon>
        <taxon>Bacillati</taxon>
        <taxon>Bacillota</taxon>
        <taxon>Clostridia</taxon>
        <taxon>Eubacteriales</taxon>
        <taxon>Desulfitobacteriaceae</taxon>
        <taxon>Desulfitobacterium</taxon>
    </lineage>
</organism>
<dbReference type="eggNOG" id="COG2073">
    <property type="taxonomic scope" value="Bacteria"/>
</dbReference>
<gene>
    <name evidence="4" type="ORF">DESME_03900</name>
</gene>
<dbReference type="HOGENOM" id="CLU_028397_0_0_9"/>
<proteinExistence type="predicted"/>
<dbReference type="InterPro" id="IPR036518">
    <property type="entry name" value="CobE/GbiG_C_sf"/>
</dbReference>
<dbReference type="Proteomes" id="UP000010847">
    <property type="component" value="Chromosome"/>
</dbReference>
<feature type="domain" description="Cobalamin synthesis G N-terminal" evidence="2">
    <location>
        <begin position="72"/>
        <end position="152"/>
    </location>
</feature>
<dbReference type="EMBL" id="CP007032">
    <property type="protein sequence ID" value="AHF06296.1"/>
    <property type="molecule type" value="Genomic_DNA"/>
</dbReference>
<reference evidence="4 5" key="1">
    <citation type="submission" date="2013-12" db="EMBL/GenBank/DDBJ databases">
        <authorList>
            <consortium name="DOE Joint Genome Institute"/>
            <person name="Smidt H."/>
            <person name="Huntemann M."/>
            <person name="Han J."/>
            <person name="Chen A."/>
            <person name="Kyrpides N."/>
            <person name="Mavromatis K."/>
            <person name="Markowitz V."/>
            <person name="Palaniappan K."/>
            <person name="Ivanova N."/>
            <person name="Schaumberg A."/>
            <person name="Pati A."/>
            <person name="Liolios K."/>
            <person name="Nordberg H.P."/>
            <person name="Cantor M.N."/>
            <person name="Hua S.X."/>
            <person name="Woyke T."/>
        </authorList>
    </citation>
    <scope>NUCLEOTIDE SEQUENCE [LARGE SCALE GENOMIC DNA]</scope>
    <source>
        <strain evidence="5">DSM 15288</strain>
    </source>
</reference>
<dbReference type="PANTHER" id="PTHR37477:SF1">
    <property type="entry name" value="COBALT-PRECORRIN-5A HYDROLASE"/>
    <property type="match status" value="1"/>
</dbReference>
<feature type="domain" description="CobE/GbiG C-terminal" evidence="1">
    <location>
        <begin position="246"/>
        <end position="365"/>
    </location>
</feature>
<dbReference type="InterPro" id="IPR038029">
    <property type="entry name" value="GbiG_N_sf"/>
</dbReference>
<dbReference type="InterPro" id="IPR021744">
    <property type="entry name" value="CbiG_N"/>
</dbReference>
<dbReference type="RefSeq" id="WP_006715205.1">
    <property type="nucleotide sequence ID" value="NZ_CP007032.1"/>
</dbReference>
<evidence type="ECO:0000259" key="1">
    <source>
        <dbReference type="Pfam" id="PF01890"/>
    </source>
</evidence>
<evidence type="ECO:0000313" key="5">
    <source>
        <dbReference type="Proteomes" id="UP000010847"/>
    </source>
</evidence>
<name>W0EB70_9FIRM</name>
<feature type="domain" description="Cobalamin biosynthesis central region" evidence="3">
    <location>
        <begin position="157"/>
        <end position="238"/>
    </location>
</feature>
<dbReference type="STRING" id="871968.DESME_03900"/>
<dbReference type="Gene3D" id="3.40.50.11220">
    <property type="match status" value="1"/>
</dbReference>
<dbReference type="Pfam" id="PF11760">
    <property type="entry name" value="CbiG_N"/>
    <property type="match status" value="1"/>
</dbReference>
<evidence type="ECO:0000259" key="2">
    <source>
        <dbReference type="Pfam" id="PF11760"/>
    </source>
</evidence>
<dbReference type="InterPro" id="IPR021745">
    <property type="entry name" value="CbiG_mid"/>
</dbReference>
<keyword evidence="5" id="KW-1185">Reference proteome</keyword>
<dbReference type="InterPro" id="IPR052553">
    <property type="entry name" value="CbiG_hydrolase"/>
</dbReference>
<dbReference type="Pfam" id="PF11761">
    <property type="entry name" value="CbiG_mid"/>
    <property type="match status" value="1"/>
</dbReference>
<dbReference type="Gene3D" id="3.30.420.180">
    <property type="entry name" value="CobE/GbiG C-terminal domain"/>
    <property type="match status" value="1"/>
</dbReference>
<dbReference type="SUPFAM" id="SSF159672">
    <property type="entry name" value="CbiG N-terminal domain-like"/>
    <property type="match status" value="1"/>
</dbReference>
<sequence length="372" mass="41177">MKLGENLRGPIAVIVLTNQAWTMGEKIMRSFQEYEVSPEMMELWIHQKCLTSKPDCLLEAEEPHTFERLADILPELWKKSVLLIFVMATGIVVRQIAPLIQSKDRDPAVLVLDEKGQFVISLLSGHLGGANAWAKALADQIKAKPVITTATDVQGLIAPDEYARRLGWAVKPVSGLKHANRCLLDTGCLKVWLEIGLSLEHTLKKDEHYIFVDEDEKESAQIWVTPFHKSHSNGNLPWITFVPKALSVGVGSRRGISKENVLEAIQESLSIIGASEQSVSGIFSIDLKQQEAGIIEAAYEMGVPFQTFSATEIQTLVEQRRLSQSEFVKEKIGVDGVCEAASLLGTRHGELILPKQKQSGVTVAISMERFLS</sequence>
<evidence type="ECO:0000313" key="4">
    <source>
        <dbReference type="EMBL" id="AHF06296.1"/>
    </source>
</evidence>
<dbReference type="PANTHER" id="PTHR37477">
    <property type="entry name" value="COBALT-PRECORRIN-5A HYDROLASE"/>
    <property type="match status" value="1"/>
</dbReference>
<evidence type="ECO:0000259" key="3">
    <source>
        <dbReference type="Pfam" id="PF11761"/>
    </source>
</evidence>